<dbReference type="Gene3D" id="1.25.40.390">
    <property type="match status" value="1"/>
</dbReference>
<proteinExistence type="predicted"/>
<protein>
    <submittedName>
        <fullName evidence="1">Starch-binding associating with outer membrane</fullName>
    </submittedName>
</protein>
<name>A0A1I1WER1_9BACT</name>
<dbReference type="InterPro" id="IPR011990">
    <property type="entry name" value="TPR-like_helical_dom_sf"/>
</dbReference>
<dbReference type="AlphaFoldDB" id="A0A1I1WER1"/>
<keyword evidence="2" id="KW-1185">Reference proteome</keyword>
<gene>
    <name evidence="1" type="ORF">SAMN05216167_108247</name>
</gene>
<sequence length="509" mass="55882">MKITYKQLLTCVCTLCLLTSCDKGFDEMNVNPIALTGVEPSFQLNTAILNSTPGYGNLSYETTIVKQMITPFSGQGSAANFNQDNRTVSNGNWVNYYQSVIKELTDVLAKTKDDPTRTNLYNMARIWRAYSFMVLADTYGDIPYTQAGKSYLEGVVAPVYDTQEAVYSDILSELDAASAGLDAAKTKVASDILYDGDVVKWKRLGYSILLRAAMRLSKVNPTKAAEYVGKAVAGGLMQSNDDNAIIRHTASFTNPVGSQLNGGQSAFFYLAEDFVTYLSKNNDPRLASIAVRYVGATSGAQQVESRANRTPAVQIGAPLGYDNTTISSAVTASKLASLWDYSQLDKTRMAALLAPSFLVTYAQTQLLLAEAAFRKWTTGDAATLYANGIRSHMRQLATYGTSTAVAETAITTYVTANPLTAGKELEHINTQYWVASFLMGPETWANFRRSGFPILTPNPYPGSDLKTEPFIRRLTYTDAELNVNKINVQQAISRQGPNLLDTRIWWDKK</sequence>
<dbReference type="STRING" id="662367.SAMN05216167_108247"/>
<dbReference type="SUPFAM" id="SSF48452">
    <property type="entry name" value="TPR-like"/>
    <property type="match status" value="1"/>
</dbReference>
<accession>A0A1I1WER1</accession>
<dbReference type="PROSITE" id="PS51257">
    <property type="entry name" value="PROKAR_LIPOPROTEIN"/>
    <property type="match status" value="1"/>
</dbReference>
<dbReference type="RefSeq" id="WP_093829684.1">
    <property type="nucleotide sequence ID" value="NZ_FOLQ01000008.1"/>
</dbReference>
<evidence type="ECO:0000313" key="1">
    <source>
        <dbReference type="EMBL" id="SFD93521.1"/>
    </source>
</evidence>
<dbReference type="EMBL" id="FOLQ01000008">
    <property type="protein sequence ID" value="SFD93521.1"/>
    <property type="molecule type" value="Genomic_DNA"/>
</dbReference>
<dbReference type="Proteomes" id="UP000198598">
    <property type="component" value="Unassembled WGS sequence"/>
</dbReference>
<dbReference type="InterPro" id="IPR041662">
    <property type="entry name" value="SusD-like_2"/>
</dbReference>
<dbReference type="Pfam" id="PF12771">
    <property type="entry name" value="SusD-like_2"/>
    <property type="match status" value="1"/>
</dbReference>
<dbReference type="OrthoDB" id="843771at2"/>
<reference evidence="1 2" key="1">
    <citation type="submission" date="2016-10" db="EMBL/GenBank/DDBJ databases">
        <authorList>
            <person name="de Groot N.N."/>
        </authorList>
    </citation>
    <scope>NUCLEOTIDE SEQUENCE [LARGE SCALE GENOMIC DNA]</scope>
    <source>
        <strain evidence="1 2">DSM 26130</strain>
    </source>
</reference>
<evidence type="ECO:0000313" key="2">
    <source>
        <dbReference type="Proteomes" id="UP000198598"/>
    </source>
</evidence>
<organism evidence="1 2">
    <name type="scientific">Spirosoma endophyticum</name>
    <dbReference type="NCBI Taxonomy" id="662367"/>
    <lineage>
        <taxon>Bacteria</taxon>
        <taxon>Pseudomonadati</taxon>
        <taxon>Bacteroidota</taxon>
        <taxon>Cytophagia</taxon>
        <taxon>Cytophagales</taxon>
        <taxon>Cytophagaceae</taxon>
        <taxon>Spirosoma</taxon>
    </lineage>
</organism>